<comment type="caution">
    <text evidence="2">The sequence shown here is derived from an EMBL/GenBank/DDBJ whole genome shotgun (WGS) entry which is preliminary data.</text>
</comment>
<feature type="transmembrane region" description="Helical" evidence="1">
    <location>
        <begin position="507"/>
        <end position="526"/>
    </location>
</feature>
<name>A0ABR1YX05_9PEZI</name>
<dbReference type="EMBL" id="JBBWRZ010000003">
    <property type="protein sequence ID" value="KAK8240735.1"/>
    <property type="molecule type" value="Genomic_DNA"/>
</dbReference>
<evidence type="ECO:0000313" key="2">
    <source>
        <dbReference type="EMBL" id="KAK8240735.1"/>
    </source>
</evidence>
<evidence type="ECO:0000313" key="3">
    <source>
        <dbReference type="Proteomes" id="UP001492380"/>
    </source>
</evidence>
<evidence type="ECO:0000256" key="1">
    <source>
        <dbReference type="SAM" id="Phobius"/>
    </source>
</evidence>
<feature type="transmembrane region" description="Helical" evidence="1">
    <location>
        <begin position="165"/>
        <end position="192"/>
    </location>
</feature>
<keyword evidence="1" id="KW-0472">Membrane</keyword>
<dbReference type="Proteomes" id="UP001492380">
    <property type="component" value="Unassembled WGS sequence"/>
</dbReference>
<keyword evidence="1" id="KW-0812">Transmembrane</keyword>
<feature type="transmembrane region" description="Helical" evidence="1">
    <location>
        <begin position="48"/>
        <end position="69"/>
    </location>
</feature>
<feature type="transmembrane region" description="Helical" evidence="1">
    <location>
        <begin position="106"/>
        <end position="130"/>
    </location>
</feature>
<keyword evidence="1" id="KW-1133">Transmembrane helix</keyword>
<accession>A0ABR1YX05</accession>
<organism evidence="2 3">
    <name type="scientific">Phyllosticta capitalensis</name>
    <dbReference type="NCBI Taxonomy" id="121624"/>
    <lineage>
        <taxon>Eukaryota</taxon>
        <taxon>Fungi</taxon>
        <taxon>Dikarya</taxon>
        <taxon>Ascomycota</taxon>
        <taxon>Pezizomycotina</taxon>
        <taxon>Dothideomycetes</taxon>
        <taxon>Dothideomycetes incertae sedis</taxon>
        <taxon>Botryosphaeriales</taxon>
        <taxon>Phyllostictaceae</taxon>
        <taxon>Phyllosticta</taxon>
    </lineage>
</organism>
<protein>
    <submittedName>
        <fullName evidence="2">Uncharacterized protein</fullName>
    </submittedName>
</protein>
<proteinExistence type="predicted"/>
<reference evidence="2 3" key="1">
    <citation type="submission" date="2024-04" db="EMBL/GenBank/DDBJ databases">
        <title>Phyllosticta paracitricarpa is synonymous to the EU quarantine fungus P. citricarpa based on phylogenomic analyses.</title>
        <authorList>
            <consortium name="Lawrence Berkeley National Laboratory"/>
            <person name="Van Ingen-Buijs V.A."/>
            <person name="Van Westerhoven A.C."/>
            <person name="Haridas S."/>
            <person name="Skiadas P."/>
            <person name="Martin F."/>
            <person name="Groenewald J.Z."/>
            <person name="Crous P.W."/>
            <person name="Seidl M.F."/>
        </authorList>
    </citation>
    <scope>NUCLEOTIDE SEQUENCE [LARGE SCALE GENOMIC DNA]</scope>
    <source>
        <strain evidence="2 3">CBS 123374</strain>
    </source>
</reference>
<gene>
    <name evidence="2" type="ORF">HDK90DRAFT_193497</name>
</gene>
<keyword evidence="3" id="KW-1185">Reference proteome</keyword>
<sequence length="602" mass="67277">MRPNQDISRVSTDREPILQYDRQQSKTSNEVLQRPNRLWRFIARNPQVPASFCAGLLCCLGSFIFTWWLSAQDFQCPEWALKCEIGDSVATFSKNLGLVQGIVTTIYGLGLAGLTFAAYSLSEAAVWPLLKRQSYNRLDQLDSYLSASRGSLTSLPLTYPRVRNIATFILVVCLSITSITPLISSPVVGWVYNKQNVTREFESQYRAGGGLGIKFTQHNPQRLLPMPAVYASELYNAWSRDIAEDPMPEARDFILDRLKLAKVGNFSVRAVRAHKEINCTGRTVDISDTDSDTVVLVQTTGNISSKNVELRLQPKLTLWVDDIQYKSEYRAVSTLVFAIFNATISNGSHTDPTERMAAKGFNGLSAVACSVDVTLSNSVFTLGEADEKHVGLASLLKDLEVPSNSSRTELAVWLGVAPVTFGVSVNGTQPAFEIGDRWLRTFAWSSSTLSPDTTFDINILKRFIRDSSGAMAQGMSQKVHRIAQNRVQTTRIHSRLALPQLENSRSFYLLILPLIMLAVVLVLALWDEWMYRKTELTVMRLANVGELIRSAQTSDMRAMTETGDEMSSLSKQRVRYVQLSELGDHGFTSQTSIDVERPERRQ</sequence>